<dbReference type="FunFam" id="3.40.50.300:FF:000093">
    <property type="entry name" value="Fidgetin-like 1"/>
    <property type="match status" value="1"/>
</dbReference>
<dbReference type="OrthoDB" id="10251136at2759"/>
<dbReference type="Pfam" id="PF17862">
    <property type="entry name" value="AAA_lid_3"/>
    <property type="match status" value="1"/>
</dbReference>
<evidence type="ECO:0000256" key="2">
    <source>
        <dbReference type="ARBA" id="ARBA00022741"/>
    </source>
</evidence>
<dbReference type="FunFam" id="1.10.8.60:FF:000022">
    <property type="entry name" value="Fidgetin like 1"/>
    <property type="match status" value="1"/>
</dbReference>
<keyword evidence="6" id="KW-0647">Proteasome</keyword>
<keyword evidence="2" id="KW-0547">Nucleotide-binding</keyword>
<dbReference type="Proteomes" id="UP001150569">
    <property type="component" value="Unassembled WGS sequence"/>
</dbReference>
<dbReference type="Gene3D" id="1.10.8.60">
    <property type="match status" value="1"/>
</dbReference>
<evidence type="ECO:0000256" key="3">
    <source>
        <dbReference type="ARBA" id="ARBA00022840"/>
    </source>
</evidence>
<dbReference type="GO" id="GO:0016887">
    <property type="term" value="F:ATP hydrolysis activity"/>
    <property type="evidence" value="ECO:0007669"/>
    <property type="project" value="InterPro"/>
</dbReference>
<dbReference type="SMART" id="SM00382">
    <property type="entry name" value="AAA"/>
    <property type="match status" value="1"/>
</dbReference>
<comment type="similarity">
    <text evidence="1">Belongs to the AAA ATPase family.</text>
</comment>
<dbReference type="Gene3D" id="3.40.50.300">
    <property type="entry name" value="P-loop containing nucleotide triphosphate hydrolases"/>
    <property type="match status" value="1"/>
</dbReference>
<dbReference type="InterPro" id="IPR027417">
    <property type="entry name" value="P-loop_NTPase"/>
</dbReference>
<dbReference type="InterPro" id="IPR003959">
    <property type="entry name" value="ATPase_AAA_core"/>
</dbReference>
<dbReference type="EMBL" id="JANBPT010000205">
    <property type="protein sequence ID" value="KAJ1925822.1"/>
    <property type="molecule type" value="Genomic_DNA"/>
</dbReference>
<keyword evidence="7" id="KW-1185">Reference proteome</keyword>
<dbReference type="InterPro" id="IPR003960">
    <property type="entry name" value="ATPase_AAA_CS"/>
</dbReference>
<proteinExistence type="inferred from homology"/>
<feature type="domain" description="AAA+ ATPase" evidence="5">
    <location>
        <begin position="478"/>
        <end position="615"/>
    </location>
</feature>
<dbReference type="InterPro" id="IPR041569">
    <property type="entry name" value="AAA_lid_3"/>
</dbReference>
<dbReference type="Pfam" id="PF09336">
    <property type="entry name" value="Vps4_C"/>
    <property type="match status" value="1"/>
</dbReference>
<feature type="region of interest" description="Disordered" evidence="4">
    <location>
        <begin position="285"/>
        <end position="415"/>
    </location>
</feature>
<feature type="compositionally biased region" description="Pro residues" evidence="4">
    <location>
        <begin position="209"/>
        <end position="221"/>
    </location>
</feature>
<dbReference type="InterPro" id="IPR050304">
    <property type="entry name" value="MT-severing_AAA_ATPase"/>
</dbReference>
<feature type="compositionally biased region" description="Polar residues" evidence="4">
    <location>
        <begin position="368"/>
        <end position="386"/>
    </location>
</feature>
<dbReference type="Pfam" id="PF00004">
    <property type="entry name" value="AAA"/>
    <property type="match status" value="1"/>
</dbReference>
<dbReference type="PANTHER" id="PTHR23074:SF17">
    <property type="entry name" value="FIDGETIN-LIKE PROTEIN 1"/>
    <property type="match status" value="1"/>
</dbReference>
<sequence>MDESNREHLHHYQHQLFAALRPYPPPAAASSSQALDSQWYIPSVSFPPRVVPEDECHRNDPQVCPPLNVALLAAVAANPESSPGMAQQARATLQLRYRAAEAATFGGTTAECQSSAAVLARQRERIGRFRKLVAEVQSRLPAQPAGRQKPASLGLTNTEVINNLQFTPTAPPLSLTEIECLLNATTLKDPYKVDHPRVPVDTRPAQPAYHPPPAATAPVPRPTCTARPPLAPTQASLKRIPSLDSAVDPTNYAKRHQPNPMAQEELPSEAPGFPTEFLTARQQLAAEQQSKNRQAPAARPTYHPARSLTPGNGASPHAGHGGLNSGPSTSSNGGAAPAVIRKRPPGMSNKRAKFVSPLNRAPSEDSEAPTQSTHEFGYYNLSSGSNGAAKPGGAGRKVPAARTGGTNGKPAEPEAPVDERLRNIEPRMIEMITNEIMDRSPSVEWSDIAGLEHAKEAIKEVVVWPMLRPDLFTGLRGPPKGLLLFGPPGTGKTLIGKCIASQSGATFFTISSSSLTSKWVGEGEKMVRAMFAVARCNQPAVIFIDEIDSLLTQRTDGEVEASRRIKTEFLIQFDGCGTTAEADRILIVGATNRPQEIDEAARRRFRKRLYIPLPEDAGRKGIVTNLLKKQKNSLTEAEIDDLCRLTEGYSGSDMDGLCREAALGPIRNIGDIRNISADDVRPMTFEDFRVALTQVRASVSDRDLQLYEDWNKEYGSLG</sequence>
<keyword evidence="3" id="KW-0067">ATP-binding</keyword>
<dbReference type="PROSITE" id="PS00674">
    <property type="entry name" value="AAA"/>
    <property type="match status" value="1"/>
</dbReference>
<name>A0A9W8A8K6_9FUNG</name>
<dbReference type="InterPro" id="IPR015415">
    <property type="entry name" value="Spast_Vps4_C"/>
</dbReference>
<comment type="caution">
    <text evidence="6">The sequence shown here is derived from an EMBL/GenBank/DDBJ whole genome shotgun (WGS) entry which is preliminary data.</text>
</comment>
<dbReference type="PANTHER" id="PTHR23074">
    <property type="entry name" value="AAA DOMAIN-CONTAINING"/>
    <property type="match status" value="1"/>
</dbReference>
<dbReference type="GO" id="GO:0005524">
    <property type="term" value="F:ATP binding"/>
    <property type="evidence" value="ECO:0007669"/>
    <property type="project" value="UniProtKB-KW"/>
</dbReference>
<dbReference type="GO" id="GO:0000502">
    <property type="term" value="C:proteasome complex"/>
    <property type="evidence" value="ECO:0007669"/>
    <property type="project" value="UniProtKB-KW"/>
</dbReference>
<accession>A0A9W8A8K6</accession>
<evidence type="ECO:0000256" key="1">
    <source>
        <dbReference type="ARBA" id="ARBA00006914"/>
    </source>
</evidence>
<feature type="region of interest" description="Disordered" evidence="4">
    <location>
        <begin position="201"/>
        <end position="273"/>
    </location>
</feature>
<dbReference type="SUPFAM" id="SSF52540">
    <property type="entry name" value="P-loop containing nucleoside triphosphate hydrolases"/>
    <property type="match status" value="1"/>
</dbReference>
<evidence type="ECO:0000313" key="7">
    <source>
        <dbReference type="Proteomes" id="UP001150569"/>
    </source>
</evidence>
<dbReference type="AlphaFoldDB" id="A0A9W8A8K6"/>
<evidence type="ECO:0000256" key="4">
    <source>
        <dbReference type="SAM" id="MobiDB-lite"/>
    </source>
</evidence>
<gene>
    <name evidence="6" type="primary">YTA6_1</name>
    <name evidence="6" type="ORF">IWQ60_004309</name>
</gene>
<organism evidence="6 7">
    <name type="scientific">Tieghemiomyces parasiticus</name>
    <dbReference type="NCBI Taxonomy" id="78921"/>
    <lineage>
        <taxon>Eukaryota</taxon>
        <taxon>Fungi</taxon>
        <taxon>Fungi incertae sedis</taxon>
        <taxon>Zoopagomycota</taxon>
        <taxon>Kickxellomycotina</taxon>
        <taxon>Dimargaritomycetes</taxon>
        <taxon>Dimargaritales</taxon>
        <taxon>Dimargaritaceae</taxon>
        <taxon>Tieghemiomyces</taxon>
    </lineage>
</organism>
<dbReference type="InterPro" id="IPR003593">
    <property type="entry name" value="AAA+_ATPase"/>
</dbReference>
<reference evidence="6" key="1">
    <citation type="submission" date="2022-07" db="EMBL/GenBank/DDBJ databases">
        <title>Phylogenomic reconstructions and comparative analyses of Kickxellomycotina fungi.</title>
        <authorList>
            <person name="Reynolds N.K."/>
            <person name="Stajich J.E."/>
            <person name="Barry K."/>
            <person name="Grigoriev I.V."/>
            <person name="Crous P."/>
            <person name="Smith M.E."/>
        </authorList>
    </citation>
    <scope>NUCLEOTIDE SEQUENCE</scope>
    <source>
        <strain evidence="6">RSA 861</strain>
    </source>
</reference>
<protein>
    <submittedName>
        <fullName evidence="6">26S proteasome subunit yta6</fullName>
    </submittedName>
</protein>
<evidence type="ECO:0000313" key="6">
    <source>
        <dbReference type="EMBL" id="KAJ1925822.1"/>
    </source>
</evidence>
<evidence type="ECO:0000259" key="5">
    <source>
        <dbReference type="SMART" id="SM00382"/>
    </source>
</evidence>